<sequence length="451" mass="49637">MGSLFSFLTAAYYLPRLYFAESPAYLHVKVSPDSKDLARLSLQEYIVAKCPSLLKQFRPAWWLYSGHFQTGYCVIGDFSQIDKVEYDRTLLRTLDGGTIGIDMTPPESERTLSDDTPIVVVLHGLTGGSRESYVRAILAPVCTPVEQGGLGYRGIVVNFRGCAGVPMTSPQLYSAGNTDDIRVAIWHIARRYPRARLVGVGFSLGANVLTRYIAEEGMHCRLAAGCVLACPWDTVMNSERLENHWLHRSVYSKAMAQNLQKLIRRHFTALSGFTDHLTSQAVHDALALKSPTLVQFDDTLTRLTGGPSPPFPFPTARDYYTWARSDTVLPDIRIPLLAISSEDDPIVQLIPVDAGGNGWVALAVTKKGGHLGWFEAGRGFGKVNRWISTPVVEWIRAGCENLVPEQREFKALHMHDGFLKEVGRHDIGCKEVAGGGHVVGVEGEDGLLAGL</sequence>
<organism evidence="4 5">
    <name type="scientific">Obba rivulosa</name>
    <dbReference type="NCBI Taxonomy" id="1052685"/>
    <lineage>
        <taxon>Eukaryota</taxon>
        <taxon>Fungi</taxon>
        <taxon>Dikarya</taxon>
        <taxon>Basidiomycota</taxon>
        <taxon>Agaricomycotina</taxon>
        <taxon>Agaricomycetes</taxon>
        <taxon>Polyporales</taxon>
        <taxon>Gelatoporiaceae</taxon>
        <taxon>Obba</taxon>
    </lineage>
</organism>
<feature type="active site" description="Charge relay system" evidence="2">
    <location>
        <position position="344"/>
    </location>
</feature>
<feature type="active site" description="Charge relay system" evidence="2">
    <location>
        <position position="370"/>
    </location>
</feature>
<evidence type="ECO:0000259" key="3">
    <source>
        <dbReference type="Pfam" id="PF00561"/>
    </source>
</evidence>
<keyword evidence="5" id="KW-1185">Reference proteome</keyword>
<proteinExistence type="inferred from homology"/>
<dbReference type="Proteomes" id="UP000250043">
    <property type="component" value="Unassembled WGS sequence"/>
</dbReference>
<feature type="domain" description="AB hydrolase-1" evidence="3">
    <location>
        <begin position="117"/>
        <end position="349"/>
    </location>
</feature>
<dbReference type="InterPro" id="IPR029058">
    <property type="entry name" value="AB_hydrolase_fold"/>
</dbReference>
<evidence type="ECO:0000256" key="1">
    <source>
        <dbReference type="ARBA" id="ARBA00010884"/>
    </source>
</evidence>
<dbReference type="GO" id="GO:0051792">
    <property type="term" value="P:medium-chain fatty acid biosynthetic process"/>
    <property type="evidence" value="ECO:0007669"/>
    <property type="project" value="TreeGrafter"/>
</dbReference>
<evidence type="ECO:0000256" key="2">
    <source>
        <dbReference type="PIRSR" id="PIRSR005211-1"/>
    </source>
</evidence>
<evidence type="ECO:0000313" key="5">
    <source>
        <dbReference type="Proteomes" id="UP000250043"/>
    </source>
</evidence>
<dbReference type="InterPro" id="IPR000073">
    <property type="entry name" value="AB_hydrolase_1"/>
</dbReference>
<name>A0A8E2J7S2_9APHY</name>
<dbReference type="GO" id="GO:0008126">
    <property type="term" value="F:acetylesterase activity"/>
    <property type="evidence" value="ECO:0007669"/>
    <property type="project" value="TreeGrafter"/>
</dbReference>
<reference evidence="4 5" key="1">
    <citation type="submission" date="2016-07" db="EMBL/GenBank/DDBJ databases">
        <title>Draft genome of the white-rot fungus Obba rivulosa 3A-2.</title>
        <authorList>
            <consortium name="DOE Joint Genome Institute"/>
            <person name="Miettinen O."/>
            <person name="Riley R."/>
            <person name="Acob R."/>
            <person name="Barry K."/>
            <person name="Cullen D."/>
            <person name="De Vries R."/>
            <person name="Hainaut M."/>
            <person name="Hatakka A."/>
            <person name="Henrissat B."/>
            <person name="Hilden K."/>
            <person name="Kuo R."/>
            <person name="Labutti K."/>
            <person name="Lipzen A."/>
            <person name="Makela M.R."/>
            <person name="Sandor L."/>
            <person name="Spatafora J.W."/>
            <person name="Grigoriev I.V."/>
            <person name="Hibbett D.S."/>
        </authorList>
    </citation>
    <scope>NUCLEOTIDE SEQUENCE [LARGE SCALE GENOMIC DNA]</scope>
    <source>
        <strain evidence="4 5">3A-2</strain>
    </source>
</reference>
<feature type="active site" description="Charge relay system" evidence="2">
    <location>
        <position position="203"/>
    </location>
</feature>
<protein>
    <submittedName>
        <fullName evidence="4">AB-hydrolase YheT</fullName>
    </submittedName>
</protein>
<dbReference type="Gene3D" id="3.40.50.1820">
    <property type="entry name" value="alpha/beta hydrolase"/>
    <property type="match status" value="1"/>
</dbReference>
<dbReference type="EMBL" id="KV722335">
    <property type="protein sequence ID" value="OCH95512.1"/>
    <property type="molecule type" value="Genomic_DNA"/>
</dbReference>
<dbReference type="PIRSF" id="PIRSF005211">
    <property type="entry name" value="Ab_hydro_YheT"/>
    <property type="match status" value="1"/>
</dbReference>
<dbReference type="OrthoDB" id="5954035at2759"/>
<dbReference type="InterPro" id="IPR050960">
    <property type="entry name" value="AB_hydrolase_4_sf"/>
</dbReference>
<dbReference type="AlphaFoldDB" id="A0A8E2J7S2"/>
<dbReference type="Pfam" id="PF00561">
    <property type="entry name" value="Abhydrolase_1"/>
    <property type="match status" value="1"/>
</dbReference>
<dbReference type="GO" id="GO:0051793">
    <property type="term" value="P:medium-chain fatty acid catabolic process"/>
    <property type="evidence" value="ECO:0007669"/>
    <property type="project" value="TreeGrafter"/>
</dbReference>
<accession>A0A8E2J7S2</accession>
<dbReference type="InterPro" id="IPR012020">
    <property type="entry name" value="ABHD4"/>
</dbReference>
<comment type="similarity">
    <text evidence="1">Belongs to the AB hydrolase superfamily. AB hydrolase 4 family.</text>
</comment>
<keyword evidence="4" id="KW-0378">Hydrolase</keyword>
<evidence type="ECO:0000313" key="4">
    <source>
        <dbReference type="EMBL" id="OCH95512.1"/>
    </source>
</evidence>
<dbReference type="SUPFAM" id="SSF53474">
    <property type="entry name" value="alpha/beta-Hydrolases"/>
    <property type="match status" value="1"/>
</dbReference>
<dbReference type="PANTHER" id="PTHR10794:SF63">
    <property type="entry name" value="ALPHA_BETA HYDROLASE 1, ISOFORM A"/>
    <property type="match status" value="1"/>
</dbReference>
<dbReference type="GO" id="GO:0047372">
    <property type="term" value="F:monoacylglycerol lipase activity"/>
    <property type="evidence" value="ECO:0007669"/>
    <property type="project" value="TreeGrafter"/>
</dbReference>
<gene>
    <name evidence="4" type="ORF">OBBRIDRAFT_816430</name>
</gene>
<dbReference type="PANTHER" id="PTHR10794">
    <property type="entry name" value="ABHYDROLASE DOMAIN-CONTAINING PROTEIN"/>
    <property type="match status" value="1"/>
</dbReference>